<keyword evidence="1" id="KW-0805">Transcription regulation</keyword>
<comment type="caution">
    <text evidence="4">The sequence shown here is derived from an EMBL/GenBank/DDBJ whole genome shotgun (WGS) entry which is preliminary data.</text>
</comment>
<dbReference type="SMART" id="SM00342">
    <property type="entry name" value="HTH_ARAC"/>
    <property type="match status" value="1"/>
</dbReference>
<evidence type="ECO:0000313" key="4">
    <source>
        <dbReference type="EMBL" id="OZI30004.1"/>
    </source>
</evidence>
<dbReference type="PANTHER" id="PTHR43436:SF1">
    <property type="entry name" value="TRANSCRIPTIONAL REGULATORY PROTEIN"/>
    <property type="match status" value="1"/>
</dbReference>
<name>A0A261RY47_9BORD</name>
<dbReference type="Proteomes" id="UP000216020">
    <property type="component" value="Unassembled WGS sequence"/>
</dbReference>
<dbReference type="PANTHER" id="PTHR43436">
    <property type="entry name" value="ARAC-FAMILY TRANSCRIPTIONAL REGULATOR"/>
    <property type="match status" value="1"/>
</dbReference>
<dbReference type="OrthoDB" id="34150at2"/>
<dbReference type="RefSeq" id="WP_094854443.1">
    <property type="nucleotide sequence ID" value="NZ_NEVM01000005.1"/>
</dbReference>
<dbReference type="GO" id="GO:0043565">
    <property type="term" value="F:sequence-specific DNA binding"/>
    <property type="evidence" value="ECO:0007669"/>
    <property type="project" value="InterPro"/>
</dbReference>
<evidence type="ECO:0000256" key="1">
    <source>
        <dbReference type="ARBA" id="ARBA00023015"/>
    </source>
</evidence>
<evidence type="ECO:0000256" key="2">
    <source>
        <dbReference type="ARBA" id="ARBA00023163"/>
    </source>
</evidence>
<dbReference type="EMBL" id="NEVM01000005">
    <property type="protein sequence ID" value="OZI30004.1"/>
    <property type="molecule type" value="Genomic_DNA"/>
</dbReference>
<sequence length="292" mass="32806">MNDQLCRMCEVVERHCVGERLETEVEGLTLFRMTTSVHPAHIVYKPRICIVLRGAKTVGLAQVNFDVDATKFLFVTMDVPVSSRVHAAPDGKTHIGLILDLDRVLADHVLQRLSFNTGPSLIPAAVMATSMRPPLLATMERLLQLLDDPPGIEFLRPLILQEFYYHLTLSGLGQALMQYVASESHLSQINKAISWIKKHYQEPLKVNDLADIAGMSATSFHRHFKAVAFMTPIQYRKEIRLQEARRAMLTEGMPAGVAALEVGYSNQSQFSREYKQKYGVPPGADVTRRHQV</sequence>
<dbReference type="Gene3D" id="1.10.10.60">
    <property type="entry name" value="Homeodomain-like"/>
    <property type="match status" value="1"/>
</dbReference>
<dbReference type="InterPro" id="IPR009057">
    <property type="entry name" value="Homeodomain-like_sf"/>
</dbReference>
<dbReference type="Pfam" id="PF06719">
    <property type="entry name" value="AraC_N"/>
    <property type="match status" value="1"/>
</dbReference>
<dbReference type="InterPro" id="IPR018060">
    <property type="entry name" value="HTH_AraC"/>
</dbReference>
<dbReference type="PROSITE" id="PS01124">
    <property type="entry name" value="HTH_ARAC_FAMILY_2"/>
    <property type="match status" value="1"/>
</dbReference>
<protein>
    <recommendedName>
        <fullName evidence="3">HTH araC/xylS-type domain-containing protein</fullName>
    </recommendedName>
</protein>
<reference evidence="5" key="1">
    <citation type="submission" date="2017-05" db="EMBL/GenBank/DDBJ databases">
        <title>Complete and WGS of Bordetella genogroups.</title>
        <authorList>
            <person name="Spilker T."/>
            <person name="Lipuma J."/>
        </authorList>
    </citation>
    <scope>NUCLEOTIDE SEQUENCE [LARGE SCALE GENOMIC DNA]</scope>
    <source>
        <strain evidence="5">AU16122</strain>
    </source>
</reference>
<dbReference type="InterPro" id="IPR009594">
    <property type="entry name" value="Tscrpt_reg_HTH_AraC_N"/>
</dbReference>
<accession>A0A261RY47</accession>
<dbReference type="AlphaFoldDB" id="A0A261RY47"/>
<evidence type="ECO:0000313" key="5">
    <source>
        <dbReference type="Proteomes" id="UP000216020"/>
    </source>
</evidence>
<feature type="domain" description="HTH araC/xylS-type" evidence="3">
    <location>
        <begin position="190"/>
        <end position="288"/>
    </location>
</feature>
<organism evidence="4 5">
    <name type="scientific">Bordetella genomosp. 10</name>
    <dbReference type="NCBI Taxonomy" id="1416804"/>
    <lineage>
        <taxon>Bacteria</taxon>
        <taxon>Pseudomonadati</taxon>
        <taxon>Pseudomonadota</taxon>
        <taxon>Betaproteobacteria</taxon>
        <taxon>Burkholderiales</taxon>
        <taxon>Alcaligenaceae</taxon>
        <taxon>Bordetella</taxon>
    </lineage>
</organism>
<proteinExistence type="predicted"/>
<dbReference type="Pfam" id="PF12833">
    <property type="entry name" value="HTH_18"/>
    <property type="match status" value="1"/>
</dbReference>
<dbReference type="SUPFAM" id="SSF46689">
    <property type="entry name" value="Homeodomain-like"/>
    <property type="match status" value="2"/>
</dbReference>
<keyword evidence="2" id="KW-0804">Transcription</keyword>
<gene>
    <name evidence="4" type="ORF">CAL29_18170</name>
</gene>
<evidence type="ECO:0000259" key="3">
    <source>
        <dbReference type="PROSITE" id="PS01124"/>
    </source>
</evidence>
<dbReference type="GO" id="GO:0003700">
    <property type="term" value="F:DNA-binding transcription factor activity"/>
    <property type="evidence" value="ECO:0007669"/>
    <property type="project" value="InterPro"/>
</dbReference>
<keyword evidence="5" id="KW-1185">Reference proteome</keyword>